<keyword evidence="2" id="KW-1185">Reference proteome</keyword>
<dbReference type="Proteomes" id="UP000032142">
    <property type="component" value="Unassembled WGS sequence"/>
</dbReference>
<dbReference type="AlphaFoldDB" id="A0A0B0PX47"/>
<evidence type="ECO:0000313" key="1">
    <source>
        <dbReference type="EMBL" id="KHG29024.1"/>
    </source>
</evidence>
<sequence>MALSVRHYRAIRSCSGLSLVSFKSM</sequence>
<reference evidence="2" key="1">
    <citation type="submission" date="2014-09" db="EMBL/GenBank/DDBJ databases">
        <authorList>
            <person name="Mudge J."/>
            <person name="Ramaraj T."/>
            <person name="Lindquist I.E."/>
            <person name="Bharti A.K."/>
            <person name="Sundararajan A."/>
            <person name="Cameron C.T."/>
            <person name="Woodward J.E."/>
            <person name="May G.D."/>
            <person name="Brubaker C."/>
            <person name="Broadhvest J."/>
            <person name="Wilkins T.A."/>
        </authorList>
    </citation>
    <scope>NUCLEOTIDE SEQUENCE</scope>
    <source>
        <strain evidence="2">cv. AKA8401</strain>
    </source>
</reference>
<organism evidence="1 2">
    <name type="scientific">Gossypium arboreum</name>
    <name type="common">Tree cotton</name>
    <name type="synonym">Gossypium nanking</name>
    <dbReference type="NCBI Taxonomy" id="29729"/>
    <lineage>
        <taxon>Eukaryota</taxon>
        <taxon>Viridiplantae</taxon>
        <taxon>Streptophyta</taxon>
        <taxon>Embryophyta</taxon>
        <taxon>Tracheophyta</taxon>
        <taxon>Spermatophyta</taxon>
        <taxon>Magnoliopsida</taxon>
        <taxon>eudicotyledons</taxon>
        <taxon>Gunneridae</taxon>
        <taxon>Pentapetalae</taxon>
        <taxon>rosids</taxon>
        <taxon>malvids</taxon>
        <taxon>Malvales</taxon>
        <taxon>Malvaceae</taxon>
        <taxon>Malvoideae</taxon>
        <taxon>Gossypium</taxon>
    </lineage>
</organism>
<evidence type="ECO:0000313" key="2">
    <source>
        <dbReference type="Proteomes" id="UP000032142"/>
    </source>
</evidence>
<proteinExistence type="predicted"/>
<name>A0A0B0PX47_GOSAR</name>
<dbReference type="EMBL" id="KN447531">
    <property type="protein sequence ID" value="KHG29024.1"/>
    <property type="molecule type" value="Genomic_DNA"/>
</dbReference>
<protein>
    <submittedName>
        <fullName evidence="1">Uncharacterized protein</fullName>
    </submittedName>
</protein>
<gene>
    <name evidence="1" type="ORF">F383_35818</name>
</gene>
<accession>A0A0B0PX47</accession>